<dbReference type="InterPro" id="IPR001810">
    <property type="entry name" value="F-box_dom"/>
</dbReference>
<dbReference type="AlphaFoldDB" id="A0A9C6XBM9"/>
<dbReference type="Proteomes" id="UP000504606">
    <property type="component" value="Unplaced"/>
</dbReference>
<dbReference type="PROSITE" id="PS50181">
    <property type="entry name" value="FBOX"/>
    <property type="match status" value="1"/>
</dbReference>
<reference evidence="3" key="1">
    <citation type="submission" date="2025-08" db="UniProtKB">
        <authorList>
            <consortium name="RefSeq"/>
        </authorList>
    </citation>
    <scope>IDENTIFICATION</scope>
    <source>
        <tissue evidence="3">Whole organism</tissue>
    </source>
</reference>
<dbReference type="KEGG" id="foc:127752306"/>
<dbReference type="SUPFAM" id="SSF81383">
    <property type="entry name" value="F-box domain"/>
    <property type="match status" value="1"/>
</dbReference>
<accession>A0A9C6XBM9</accession>
<evidence type="ECO:0000259" key="1">
    <source>
        <dbReference type="PROSITE" id="PS50181"/>
    </source>
</evidence>
<dbReference type="InterPro" id="IPR036047">
    <property type="entry name" value="F-box-like_dom_sf"/>
</dbReference>
<dbReference type="GeneID" id="127752306"/>
<dbReference type="Gene3D" id="1.20.1280.50">
    <property type="match status" value="1"/>
</dbReference>
<gene>
    <name evidence="3" type="primary">LOC127752306</name>
</gene>
<proteinExistence type="predicted"/>
<evidence type="ECO:0000313" key="3">
    <source>
        <dbReference type="RefSeq" id="XP_052133192.1"/>
    </source>
</evidence>
<evidence type="ECO:0000313" key="2">
    <source>
        <dbReference type="Proteomes" id="UP000504606"/>
    </source>
</evidence>
<dbReference type="Pfam" id="PF12937">
    <property type="entry name" value="F-box-like"/>
    <property type="match status" value="1"/>
</dbReference>
<organism evidence="2 3">
    <name type="scientific">Frankliniella occidentalis</name>
    <name type="common">Western flower thrips</name>
    <name type="synonym">Euthrips occidentalis</name>
    <dbReference type="NCBI Taxonomy" id="133901"/>
    <lineage>
        <taxon>Eukaryota</taxon>
        <taxon>Metazoa</taxon>
        <taxon>Ecdysozoa</taxon>
        <taxon>Arthropoda</taxon>
        <taxon>Hexapoda</taxon>
        <taxon>Insecta</taxon>
        <taxon>Pterygota</taxon>
        <taxon>Neoptera</taxon>
        <taxon>Paraneoptera</taxon>
        <taxon>Thysanoptera</taxon>
        <taxon>Terebrantia</taxon>
        <taxon>Thripoidea</taxon>
        <taxon>Thripidae</taxon>
        <taxon>Frankliniella</taxon>
    </lineage>
</organism>
<keyword evidence="2" id="KW-1185">Reference proteome</keyword>
<dbReference type="SMART" id="SM00256">
    <property type="entry name" value="FBOX"/>
    <property type="match status" value="1"/>
</dbReference>
<dbReference type="RefSeq" id="XP_052133192.1">
    <property type="nucleotide sequence ID" value="XM_052277232.1"/>
</dbReference>
<feature type="domain" description="F-box" evidence="1">
    <location>
        <begin position="5"/>
        <end position="51"/>
    </location>
</feature>
<protein>
    <submittedName>
        <fullName evidence="3">Uncharacterized protein LOC127752306</fullName>
    </submittedName>
</protein>
<name>A0A9C6XBM9_FRAOC</name>
<sequence length="474" mass="52727">MSAEQKSLHQLPDDVLVLVMQHLAVNDLFACRLVCQRLATLALHPEVWRHRRLDDKTCVCAVLSLAPCLDKVVYSKKAHTTAFATTRCAVRHLTLHIKKGTECALACLAVRNQEALGRLRNVELEVWYSSEDVAPLDGADALLRTLVERSSALESLDLLNGLPEPYAMRPVLHGPLRSSLRYFRCSLSERSENFVNTVLAGHAATLQEVHLGHEYCEESTFELLVGMSELRGLTCKLFPGMQALASCEMMRDVSVCMDNEYTPETVVQGAAEFFRLAGQLRTVYIEFQYVDGEEEDLEDLMKALASSGESLVHQLSIVSLPDAPTLLRALPRLPALRVLGMLNSPLIDPMDDGRMDELLLGITPATAPSLRRLELSTFDLTGCLHEWLHRDAVGQVLTANPSLHVHVWGTHGCRRWVACEACAMGCHREVTANYNDNGRRIGFFSHGPGTCMHPEDHDVTSGKWTWVHIRCNSG</sequence>
<dbReference type="OrthoDB" id="10257471at2759"/>